<proteinExistence type="predicted"/>
<dbReference type="Proteomes" id="UP000473905">
    <property type="component" value="Unassembled WGS sequence"/>
</dbReference>
<comment type="caution">
    <text evidence="2">The sequence shown here is derived from an EMBL/GenBank/DDBJ whole genome shotgun (WGS) entry which is preliminary data.</text>
</comment>
<protein>
    <submittedName>
        <fullName evidence="2">Uncharacterized protein</fullName>
    </submittedName>
</protein>
<evidence type="ECO:0000256" key="1">
    <source>
        <dbReference type="SAM" id="MobiDB-lite"/>
    </source>
</evidence>
<gene>
    <name evidence="2" type="ORF">F3D66_00170</name>
</gene>
<name>A0A5M5ELA1_BACOV</name>
<feature type="region of interest" description="Disordered" evidence="1">
    <location>
        <begin position="1"/>
        <end position="20"/>
    </location>
</feature>
<sequence length="66" mass="7585">MGDETDALFVSGRASGGDKQSLRWGDPEALFGVKKTVIFVERFVERFFLSVNSCMVDSYLRFEKKW</sequence>
<dbReference type="AlphaFoldDB" id="A0A5M5ELA1"/>
<evidence type="ECO:0000313" key="3">
    <source>
        <dbReference type="Proteomes" id="UP000473905"/>
    </source>
</evidence>
<reference evidence="2 3" key="1">
    <citation type="journal article" date="2019" name="Nat. Med.">
        <title>A library of human gut bacterial isolates paired with longitudinal multiomics data enables mechanistic microbiome research.</title>
        <authorList>
            <person name="Poyet M."/>
            <person name="Groussin M."/>
            <person name="Gibbons S.M."/>
            <person name="Avila-Pacheco J."/>
            <person name="Jiang X."/>
            <person name="Kearney S.M."/>
            <person name="Perrotta A.R."/>
            <person name="Berdy B."/>
            <person name="Zhao S."/>
            <person name="Lieberman T.D."/>
            <person name="Swanson P.K."/>
            <person name="Smith M."/>
            <person name="Roesemann S."/>
            <person name="Alexander J.E."/>
            <person name="Rich S.A."/>
            <person name="Livny J."/>
            <person name="Vlamakis H."/>
            <person name="Clish C."/>
            <person name="Bullock K."/>
            <person name="Deik A."/>
            <person name="Scott J."/>
            <person name="Pierce K.A."/>
            <person name="Xavier R.J."/>
            <person name="Alm E.J."/>
        </authorList>
    </citation>
    <scope>NUCLEOTIDE SEQUENCE [LARGE SCALE GENOMIC DNA]</scope>
    <source>
        <strain evidence="2 3">BIOML-A134</strain>
    </source>
</reference>
<organism evidence="2 3">
    <name type="scientific">Bacteroides ovatus</name>
    <dbReference type="NCBI Taxonomy" id="28116"/>
    <lineage>
        <taxon>Bacteria</taxon>
        <taxon>Pseudomonadati</taxon>
        <taxon>Bacteroidota</taxon>
        <taxon>Bacteroidia</taxon>
        <taxon>Bacteroidales</taxon>
        <taxon>Bacteroidaceae</taxon>
        <taxon>Bacteroides</taxon>
    </lineage>
</organism>
<dbReference type="EMBL" id="VWKB01000001">
    <property type="protein sequence ID" value="KAA4104677.1"/>
    <property type="molecule type" value="Genomic_DNA"/>
</dbReference>
<accession>A0A5M5ELA1</accession>
<evidence type="ECO:0000313" key="2">
    <source>
        <dbReference type="EMBL" id="KAA4104677.1"/>
    </source>
</evidence>
<keyword evidence="3" id="KW-1185">Reference proteome</keyword>
<dbReference type="RefSeq" id="WP_149944868.1">
    <property type="nucleotide sequence ID" value="NZ_JADMXV010000032.1"/>
</dbReference>